<proteinExistence type="predicted"/>
<protein>
    <recommendedName>
        <fullName evidence="3">Bypass of forespore C C-terminal domain-containing protein</fullName>
    </recommendedName>
</protein>
<feature type="non-terminal residue" evidence="1">
    <location>
        <position position="1"/>
    </location>
</feature>
<organism evidence="1 2">
    <name type="scientific">Faecalibacillus faecis</name>
    <dbReference type="NCBI Taxonomy" id="1982628"/>
    <lineage>
        <taxon>Bacteria</taxon>
        <taxon>Bacillati</taxon>
        <taxon>Bacillota</taxon>
        <taxon>Erysipelotrichia</taxon>
        <taxon>Erysipelotrichales</taxon>
        <taxon>Coprobacillaceae</taxon>
        <taxon>Faecalibacillus</taxon>
    </lineage>
</organism>
<feature type="non-terminal residue" evidence="1">
    <location>
        <position position="85"/>
    </location>
</feature>
<dbReference type="RefSeq" id="WP_227280170.1">
    <property type="nucleotide sequence ID" value="NZ_JAJDKZ010000179.1"/>
</dbReference>
<name>A0AAW4VXT2_9FIRM</name>
<dbReference type="Proteomes" id="UP001198439">
    <property type="component" value="Unassembled WGS sequence"/>
</dbReference>
<gene>
    <name evidence="1" type="ORF">LJD69_13430</name>
</gene>
<evidence type="ECO:0000313" key="1">
    <source>
        <dbReference type="EMBL" id="MCB8611589.1"/>
    </source>
</evidence>
<dbReference type="AlphaFoldDB" id="A0AAW4VXT2"/>
<accession>A0AAW4VXT2</accession>
<comment type="caution">
    <text evidence="1">The sequence shown here is derived from an EMBL/GenBank/DDBJ whole genome shotgun (WGS) entry which is preliminary data.</text>
</comment>
<evidence type="ECO:0000313" key="2">
    <source>
        <dbReference type="Proteomes" id="UP001198439"/>
    </source>
</evidence>
<reference evidence="1" key="1">
    <citation type="submission" date="2021-10" db="EMBL/GenBank/DDBJ databases">
        <title>Collection of gut derived symbiotic bacterial strains cultured from healthy donors.</title>
        <authorList>
            <person name="Lin H."/>
            <person name="Littmann E."/>
            <person name="Kohout C."/>
            <person name="Pamer E.G."/>
        </authorList>
    </citation>
    <scope>NUCLEOTIDE SEQUENCE</scope>
    <source>
        <strain evidence="1">DFI.4.48</strain>
    </source>
</reference>
<sequence>KCEAAGLAVYHEQENTFLGLCIEGKETFLFQTEGFLTRDYLMGQAGELYRTVPRVSMLNVKEFLDELSLSEDDKSIFDAALAAYL</sequence>
<dbReference type="EMBL" id="JAJDKZ010000179">
    <property type="protein sequence ID" value="MCB8611589.1"/>
    <property type="molecule type" value="Genomic_DNA"/>
</dbReference>
<evidence type="ECO:0008006" key="3">
    <source>
        <dbReference type="Google" id="ProtNLM"/>
    </source>
</evidence>